<evidence type="ECO:0000313" key="3">
    <source>
        <dbReference type="Proteomes" id="UP000585614"/>
    </source>
</evidence>
<reference evidence="2 3" key="1">
    <citation type="journal article" date="2020" name="Nature">
        <title>Six reference-quality genomes reveal evolution of bat adaptations.</title>
        <authorList>
            <person name="Jebb D."/>
            <person name="Huang Z."/>
            <person name="Pippel M."/>
            <person name="Hughes G.M."/>
            <person name="Lavrichenko K."/>
            <person name="Devanna P."/>
            <person name="Winkler S."/>
            <person name="Jermiin L.S."/>
            <person name="Skirmuntt E.C."/>
            <person name="Katzourakis A."/>
            <person name="Burkitt-Gray L."/>
            <person name="Ray D.A."/>
            <person name="Sullivan K.A.M."/>
            <person name="Roscito J.G."/>
            <person name="Kirilenko B.M."/>
            <person name="Davalos L.M."/>
            <person name="Corthals A.P."/>
            <person name="Power M.L."/>
            <person name="Jones G."/>
            <person name="Ransome R.D."/>
            <person name="Dechmann D.K.N."/>
            <person name="Locatelli A.G."/>
            <person name="Puechmaille S.J."/>
            <person name="Fedrigo O."/>
            <person name="Jarvis E.D."/>
            <person name="Hiller M."/>
            <person name="Vernes S.C."/>
            <person name="Myers E.W."/>
            <person name="Teeling E.C."/>
        </authorList>
    </citation>
    <scope>NUCLEOTIDE SEQUENCE [LARGE SCALE GENOMIC DNA]</scope>
    <source>
        <strain evidence="2">MRhiFer1</strain>
        <tissue evidence="2">Lung</tissue>
    </source>
</reference>
<feature type="region of interest" description="Disordered" evidence="1">
    <location>
        <begin position="87"/>
        <end position="115"/>
    </location>
</feature>
<comment type="caution">
    <text evidence="2">The sequence shown here is derived from an EMBL/GenBank/DDBJ whole genome shotgun (WGS) entry which is preliminary data.</text>
</comment>
<evidence type="ECO:0000313" key="2">
    <source>
        <dbReference type="EMBL" id="KAF6384951.1"/>
    </source>
</evidence>
<name>A0A7J8AEZ7_RHIFE</name>
<sequence length="158" mass="17006">MLVIGAPECRAPPVFSSRRPPDPRSPPLRCSNPRTRIGSSRSGSGEAPAEWGFGGRNSFFSSSYGCWCSRDSPSARHGFGACLPLGAHSKSQRPPGLPEQVVQGRRSVGEGADEGCKEWVGHGREGQGERGNMQAAAAARARDVSGSWEGRWQRWKQS</sequence>
<feature type="compositionally biased region" description="Low complexity" evidence="1">
    <location>
        <begin position="27"/>
        <end position="45"/>
    </location>
</feature>
<dbReference type="AlphaFoldDB" id="A0A7J8AEZ7"/>
<proteinExistence type="predicted"/>
<gene>
    <name evidence="2" type="ORF">mRhiFer1_008812</name>
</gene>
<accession>A0A7J8AEZ7</accession>
<dbReference type="Proteomes" id="UP000585614">
    <property type="component" value="Unassembled WGS sequence"/>
</dbReference>
<organism evidence="2 3">
    <name type="scientific">Rhinolophus ferrumequinum</name>
    <name type="common">Greater horseshoe bat</name>
    <dbReference type="NCBI Taxonomy" id="59479"/>
    <lineage>
        <taxon>Eukaryota</taxon>
        <taxon>Metazoa</taxon>
        <taxon>Chordata</taxon>
        <taxon>Craniata</taxon>
        <taxon>Vertebrata</taxon>
        <taxon>Euteleostomi</taxon>
        <taxon>Mammalia</taxon>
        <taxon>Eutheria</taxon>
        <taxon>Laurasiatheria</taxon>
        <taxon>Chiroptera</taxon>
        <taxon>Yinpterochiroptera</taxon>
        <taxon>Rhinolophoidea</taxon>
        <taxon>Rhinolophidae</taxon>
        <taxon>Rhinolophinae</taxon>
        <taxon>Rhinolophus</taxon>
    </lineage>
</organism>
<feature type="region of interest" description="Disordered" evidence="1">
    <location>
        <begin position="1"/>
        <end position="52"/>
    </location>
</feature>
<protein>
    <submittedName>
        <fullName evidence="2">Uncharacterized protein</fullName>
    </submittedName>
</protein>
<evidence type="ECO:0000256" key="1">
    <source>
        <dbReference type="SAM" id="MobiDB-lite"/>
    </source>
</evidence>
<dbReference type="EMBL" id="JACAGC010000002">
    <property type="protein sequence ID" value="KAF6384951.1"/>
    <property type="molecule type" value="Genomic_DNA"/>
</dbReference>